<evidence type="ECO:0000313" key="2">
    <source>
        <dbReference type="WBParaSite" id="RSKR_0000480900.1"/>
    </source>
</evidence>
<name>A0AC35TWA1_9BILA</name>
<dbReference type="Proteomes" id="UP000095286">
    <property type="component" value="Unplaced"/>
</dbReference>
<evidence type="ECO:0000313" key="1">
    <source>
        <dbReference type="Proteomes" id="UP000095286"/>
    </source>
</evidence>
<dbReference type="WBParaSite" id="RSKR_0000480900.1">
    <property type="protein sequence ID" value="RSKR_0000480900.1"/>
    <property type="gene ID" value="RSKR_0000480900"/>
</dbReference>
<sequence length="523" mass="58031">MTSECLDENNGTRKVGAVLYVPLPVRFEEKLGNNEIVQTADEQLYKESKFSRYSMDYYLAKLDFHFWGYTRYLVLFVCVLCMTAARSNELTFSFNVICMTAANSTYPNHVPLFMTPDQISTIFSSSGVGAIVMVIPILCAIQKFGAKAVFATLLTLSSFASVGVAYLGKVDISWLVVARVLQGFAMAAVMPLMGYVSSQWAPIEEVGNFLAILSSSGQFSQLFTLPVSANLCLRSGWESIFIFHGLLSIGLVILFIFFFRNSPREHPFTSKNEVFVITEGIADSTKKEKRIPYYKIFTSRSVWAVWISFLGNSFGFQIVVQFMPTFLNKVLGVSILKSGVSVIFVAISQLVFKLIAGIASDRIKFISEKRKLQIFNSIALVGAGLFLIPLGFLTPDMANVAIFCFTMSISTLGITVVGSLKSATLIARSYTHCVMSIVQLVIAVGMVVTPYLVSKIAPQNTIAEWRVVFIVIFVLLFVSNLFFVFMCSDKPEIWSILGSKKSMVEFADIIAKNKQQMGINDVE</sequence>
<accession>A0AC35TWA1</accession>
<proteinExistence type="predicted"/>
<organism evidence="1 2">
    <name type="scientific">Rhabditophanes sp. KR3021</name>
    <dbReference type="NCBI Taxonomy" id="114890"/>
    <lineage>
        <taxon>Eukaryota</taxon>
        <taxon>Metazoa</taxon>
        <taxon>Ecdysozoa</taxon>
        <taxon>Nematoda</taxon>
        <taxon>Chromadorea</taxon>
        <taxon>Rhabditida</taxon>
        <taxon>Tylenchina</taxon>
        <taxon>Panagrolaimomorpha</taxon>
        <taxon>Strongyloidoidea</taxon>
        <taxon>Alloionematidae</taxon>
        <taxon>Rhabditophanes</taxon>
    </lineage>
</organism>
<protein>
    <submittedName>
        <fullName evidence="2">MFS domain-containing protein</fullName>
    </submittedName>
</protein>
<reference evidence="2" key="1">
    <citation type="submission" date="2016-11" db="UniProtKB">
        <authorList>
            <consortium name="WormBaseParasite"/>
        </authorList>
    </citation>
    <scope>IDENTIFICATION</scope>
    <source>
        <strain evidence="2">KR3021</strain>
    </source>
</reference>